<evidence type="ECO:0000256" key="2">
    <source>
        <dbReference type="ARBA" id="ARBA00004726"/>
    </source>
</evidence>
<dbReference type="InterPro" id="IPR023468">
    <property type="entry name" value="Riboflavin_kinase"/>
</dbReference>
<dbReference type="GO" id="GO:0006747">
    <property type="term" value="P:FAD biosynthetic process"/>
    <property type="evidence" value="ECO:0007669"/>
    <property type="project" value="UniProtKB-UniRule"/>
</dbReference>
<comment type="similarity">
    <text evidence="15">Belongs to the ribF family.</text>
</comment>
<protein>
    <recommendedName>
        <fullName evidence="15">Riboflavin biosynthesis protein</fullName>
    </recommendedName>
    <domain>
        <recommendedName>
            <fullName evidence="15">Riboflavin kinase</fullName>
            <ecNumber evidence="15">2.7.1.26</ecNumber>
        </recommendedName>
        <alternativeName>
            <fullName evidence="15">Flavokinase</fullName>
        </alternativeName>
    </domain>
    <domain>
        <recommendedName>
            <fullName evidence="15">FMN adenylyltransferase</fullName>
            <ecNumber evidence="15">2.7.7.2</ecNumber>
        </recommendedName>
        <alternativeName>
            <fullName evidence="15">FAD pyrophosphorylase</fullName>
        </alternativeName>
        <alternativeName>
            <fullName evidence="15">FAD synthase</fullName>
        </alternativeName>
    </domain>
</protein>
<dbReference type="SMART" id="SM00904">
    <property type="entry name" value="Flavokinase"/>
    <property type="match status" value="1"/>
</dbReference>
<feature type="domain" description="Riboflavin kinase" evidence="16">
    <location>
        <begin position="182"/>
        <end position="306"/>
    </location>
</feature>
<dbReference type="InterPro" id="IPR002606">
    <property type="entry name" value="Riboflavin_kinase_bac"/>
</dbReference>
<dbReference type="STRING" id="187979.ERS852385_01729"/>
<dbReference type="GO" id="GO:0009398">
    <property type="term" value="P:FMN biosynthetic process"/>
    <property type="evidence" value="ECO:0007669"/>
    <property type="project" value="UniProtKB-UniRule"/>
</dbReference>
<dbReference type="RefSeq" id="WP_055162200.1">
    <property type="nucleotide sequence ID" value="NZ_CABIWZ010000014.1"/>
</dbReference>
<evidence type="ECO:0000256" key="11">
    <source>
        <dbReference type="ARBA" id="ARBA00022840"/>
    </source>
</evidence>
<evidence type="ECO:0000256" key="1">
    <source>
        <dbReference type="ARBA" id="ARBA00002121"/>
    </source>
</evidence>
<keyword evidence="9 15" id="KW-0418">Kinase</keyword>
<dbReference type="FunFam" id="2.40.30.30:FF:000003">
    <property type="entry name" value="Riboflavin biosynthesis protein"/>
    <property type="match status" value="1"/>
</dbReference>
<keyword evidence="12" id="KW-0511">Multifunctional enzyme</keyword>
<evidence type="ECO:0000256" key="14">
    <source>
        <dbReference type="ARBA" id="ARBA00049494"/>
    </source>
</evidence>
<evidence type="ECO:0000259" key="16">
    <source>
        <dbReference type="SMART" id="SM00904"/>
    </source>
</evidence>
<gene>
    <name evidence="17" type="primary">ribF</name>
    <name evidence="17" type="ORF">ERS852385_01729</name>
</gene>
<evidence type="ECO:0000256" key="7">
    <source>
        <dbReference type="ARBA" id="ARBA00022695"/>
    </source>
</evidence>
<dbReference type="GO" id="GO:0009231">
    <property type="term" value="P:riboflavin biosynthetic process"/>
    <property type="evidence" value="ECO:0007669"/>
    <property type="project" value="InterPro"/>
</dbReference>
<reference evidence="17 18" key="1">
    <citation type="submission" date="2015-09" db="EMBL/GenBank/DDBJ databases">
        <authorList>
            <consortium name="Pathogen Informatics"/>
        </authorList>
    </citation>
    <scope>NUCLEOTIDE SEQUENCE [LARGE SCALE GENOMIC DNA]</scope>
    <source>
        <strain evidence="17 18">2789STDY5608828</strain>
    </source>
</reference>
<evidence type="ECO:0000256" key="3">
    <source>
        <dbReference type="ARBA" id="ARBA00005201"/>
    </source>
</evidence>
<keyword evidence="4 15" id="KW-0285">Flavoprotein</keyword>
<evidence type="ECO:0000256" key="5">
    <source>
        <dbReference type="ARBA" id="ARBA00022643"/>
    </source>
</evidence>
<keyword evidence="8 15" id="KW-0547">Nucleotide-binding</keyword>
<dbReference type="InterPro" id="IPR015865">
    <property type="entry name" value="Riboflavin_kinase_bac/euk"/>
</dbReference>
<keyword evidence="5 15" id="KW-0288">FMN</keyword>
<name>A0A174AZ19_9FIRM</name>
<dbReference type="NCBIfam" id="NF004162">
    <property type="entry name" value="PRK05627.1-5"/>
    <property type="match status" value="1"/>
</dbReference>
<dbReference type="GO" id="GO:0008531">
    <property type="term" value="F:riboflavin kinase activity"/>
    <property type="evidence" value="ECO:0007669"/>
    <property type="project" value="UniProtKB-UniRule"/>
</dbReference>
<dbReference type="OrthoDB" id="9803667at2"/>
<dbReference type="InterPro" id="IPR015864">
    <property type="entry name" value="FAD_synthase"/>
</dbReference>
<dbReference type="InterPro" id="IPR014729">
    <property type="entry name" value="Rossmann-like_a/b/a_fold"/>
</dbReference>
<evidence type="ECO:0000256" key="9">
    <source>
        <dbReference type="ARBA" id="ARBA00022777"/>
    </source>
</evidence>
<evidence type="ECO:0000313" key="17">
    <source>
        <dbReference type="EMBL" id="CUN93403.1"/>
    </source>
</evidence>
<dbReference type="CDD" id="cd02064">
    <property type="entry name" value="FAD_synthetase_N"/>
    <property type="match status" value="1"/>
</dbReference>
<dbReference type="PANTHER" id="PTHR22749">
    <property type="entry name" value="RIBOFLAVIN KINASE/FMN ADENYLYLTRANSFERASE"/>
    <property type="match status" value="1"/>
</dbReference>
<dbReference type="AlphaFoldDB" id="A0A174AZ19"/>
<dbReference type="Proteomes" id="UP000095546">
    <property type="component" value="Unassembled WGS sequence"/>
</dbReference>
<dbReference type="GO" id="GO:0005524">
    <property type="term" value="F:ATP binding"/>
    <property type="evidence" value="ECO:0007669"/>
    <property type="project" value="UniProtKB-UniRule"/>
</dbReference>
<dbReference type="InterPro" id="IPR023465">
    <property type="entry name" value="Riboflavin_kinase_dom_sf"/>
</dbReference>
<dbReference type="SUPFAM" id="SSF82114">
    <property type="entry name" value="Riboflavin kinase-like"/>
    <property type="match status" value="1"/>
</dbReference>
<keyword evidence="18" id="KW-1185">Reference proteome</keyword>
<dbReference type="Pfam" id="PF01687">
    <property type="entry name" value="Flavokinase"/>
    <property type="match status" value="1"/>
</dbReference>
<comment type="pathway">
    <text evidence="3 15">Cofactor biosynthesis; FMN biosynthesis; FMN from riboflavin (ATP route): step 1/1.</text>
</comment>
<dbReference type="eggNOG" id="COG0196">
    <property type="taxonomic scope" value="Bacteria"/>
</dbReference>
<keyword evidence="10 15" id="KW-0274">FAD</keyword>
<evidence type="ECO:0000313" key="18">
    <source>
        <dbReference type="Proteomes" id="UP000095546"/>
    </source>
</evidence>
<evidence type="ECO:0000256" key="4">
    <source>
        <dbReference type="ARBA" id="ARBA00022630"/>
    </source>
</evidence>
<dbReference type="PIRSF" id="PIRSF004491">
    <property type="entry name" value="FAD_Synth"/>
    <property type="match status" value="1"/>
</dbReference>
<dbReference type="NCBIfam" id="TIGR00083">
    <property type="entry name" value="ribF"/>
    <property type="match status" value="1"/>
</dbReference>
<comment type="function">
    <text evidence="1">Catalyzes the phosphorylation of riboflavin to FMN followed by the adenylation of FMN to FAD.</text>
</comment>
<dbReference type="EC" id="2.7.7.2" evidence="15"/>
<dbReference type="UniPathway" id="UPA00277">
    <property type="reaction ID" value="UER00407"/>
</dbReference>
<evidence type="ECO:0000256" key="13">
    <source>
        <dbReference type="ARBA" id="ARBA00047880"/>
    </source>
</evidence>
<dbReference type="Gene3D" id="3.40.50.620">
    <property type="entry name" value="HUPs"/>
    <property type="match status" value="1"/>
</dbReference>
<dbReference type="Gene3D" id="2.40.30.30">
    <property type="entry name" value="Riboflavin kinase-like"/>
    <property type="match status" value="1"/>
</dbReference>
<comment type="catalytic activity">
    <reaction evidence="14 15">
        <text>FMN + ATP + H(+) = FAD + diphosphate</text>
        <dbReference type="Rhea" id="RHEA:17237"/>
        <dbReference type="ChEBI" id="CHEBI:15378"/>
        <dbReference type="ChEBI" id="CHEBI:30616"/>
        <dbReference type="ChEBI" id="CHEBI:33019"/>
        <dbReference type="ChEBI" id="CHEBI:57692"/>
        <dbReference type="ChEBI" id="CHEBI:58210"/>
        <dbReference type="EC" id="2.7.7.2"/>
    </reaction>
</comment>
<comment type="pathway">
    <text evidence="2 15">Cofactor biosynthesis; FAD biosynthesis; FAD from FMN: step 1/1.</text>
</comment>
<dbReference type="EMBL" id="CYYU01000014">
    <property type="protein sequence ID" value="CUN93403.1"/>
    <property type="molecule type" value="Genomic_DNA"/>
</dbReference>
<dbReference type="UniPathway" id="UPA00276">
    <property type="reaction ID" value="UER00406"/>
</dbReference>
<keyword evidence="11 15" id="KW-0067">ATP-binding</keyword>
<evidence type="ECO:0000256" key="10">
    <source>
        <dbReference type="ARBA" id="ARBA00022827"/>
    </source>
</evidence>
<sequence length="312" mass="34757">MQFYSRLTTLRQDHPRLVIALGMFDGVHRGHRSIIKRAVDLAHEIGGESMVFTFSNHPLAVLAPQAVPPQISNNALRRQLIEELGVDILMAIPFTKDLARRTPEDFLALLRDSFAPQILVTGPNYTFGSRGKGTHRMLQRVAGDYGFRAEICPAVQLGGRPVSSTRIRGLIAGGDLAAAEECLGRPFTVLDRVIHGDKRGRTLGFPTANLAIPDAQVMLPNGVYAATAHYGDRDYAALANIGNNPTFPGCNRRIEVNIQDFSADIYDRLLEVRFLQKIRDEEKFDSVATLVAQMHRDRERAKEIWRHCFTSA</sequence>
<dbReference type="SUPFAM" id="SSF52374">
    <property type="entry name" value="Nucleotidylyl transferase"/>
    <property type="match status" value="1"/>
</dbReference>
<evidence type="ECO:0000256" key="12">
    <source>
        <dbReference type="ARBA" id="ARBA00023268"/>
    </source>
</evidence>
<dbReference type="Pfam" id="PF06574">
    <property type="entry name" value="FAD_syn"/>
    <property type="match status" value="1"/>
</dbReference>
<keyword evidence="7 15" id="KW-0548">Nucleotidyltransferase</keyword>
<evidence type="ECO:0000256" key="8">
    <source>
        <dbReference type="ARBA" id="ARBA00022741"/>
    </source>
</evidence>
<accession>A0A174AZ19</accession>
<comment type="catalytic activity">
    <reaction evidence="13 15">
        <text>riboflavin + ATP = FMN + ADP + H(+)</text>
        <dbReference type="Rhea" id="RHEA:14357"/>
        <dbReference type="ChEBI" id="CHEBI:15378"/>
        <dbReference type="ChEBI" id="CHEBI:30616"/>
        <dbReference type="ChEBI" id="CHEBI:57986"/>
        <dbReference type="ChEBI" id="CHEBI:58210"/>
        <dbReference type="ChEBI" id="CHEBI:456216"/>
        <dbReference type="EC" id="2.7.1.26"/>
    </reaction>
</comment>
<evidence type="ECO:0000256" key="6">
    <source>
        <dbReference type="ARBA" id="ARBA00022679"/>
    </source>
</evidence>
<organism evidence="17 18">
    <name type="scientific">Mitsuokella jalaludinii</name>
    <dbReference type="NCBI Taxonomy" id="187979"/>
    <lineage>
        <taxon>Bacteria</taxon>
        <taxon>Bacillati</taxon>
        <taxon>Bacillota</taxon>
        <taxon>Negativicutes</taxon>
        <taxon>Selenomonadales</taxon>
        <taxon>Selenomonadaceae</taxon>
        <taxon>Mitsuokella</taxon>
    </lineage>
</organism>
<dbReference type="EC" id="2.7.1.26" evidence="15"/>
<evidence type="ECO:0000256" key="15">
    <source>
        <dbReference type="PIRNR" id="PIRNR004491"/>
    </source>
</evidence>
<dbReference type="FunFam" id="3.40.50.620:FF:000021">
    <property type="entry name" value="Riboflavin biosynthesis protein"/>
    <property type="match status" value="1"/>
</dbReference>
<dbReference type="PANTHER" id="PTHR22749:SF6">
    <property type="entry name" value="RIBOFLAVIN KINASE"/>
    <property type="match status" value="1"/>
</dbReference>
<proteinExistence type="inferred from homology"/>
<dbReference type="GO" id="GO:0003919">
    <property type="term" value="F:FMN adenylyltransferase activity"/>
    <property type="evidence" value="ECO:0007669"/>
    <property type="project" value="UniProtKB-UniRule"/>
</dbReference>
<keyword evidence="6 15" id="KW-0808">Transferase</keyword>
<dbReference type="NCBIfam" id="NF004160">
    <property type="entry name" value="PRK05627.1-3"/>
    <property type="match status" value="1"/>
</dbReference>